<proteinExistence type="predicted"/>
<keyword evidence="3" id="KW-1185">Reference proteome</keyword>
<sequence>MSLFFGNKAGSSRHSGHGYRDKHPSFSHGSRGKQRDRDPRTSGTTMLGEEERDRLLTGTSFLFVVNELNPIYEPHGSETLRDQWLNPMPPEHADGYLDEWQGLVFRYRQESHGGVITLANEYQWYRPVRGDEGGIVRVDAAGNITGRPIVCRQASIFSCSNHLPIIVGPGDASVGHSRIARQALDNDTVFYWSLLPICRWDDSSNITFVTTEGRGVPSVVGRSPSWIPSLVPQVYSNPNASLVSGGLSGDLSVLIGLMSFHSKVGRASDVFSFQRWHHNRWVGSQHAPIHVPRTQEGNPRGFFVQVCLDNLVRGLEDSDENNISAQDCLQRIFALEWHSVLVREN</sequence>
<evidence type="ECO:0000313" key="2">
    <source>
        <dbReference type="EMBL" id="KAK0668037.1"/>
    </source>
</evidence>
<evidence type="ECO:0000313" key="3">
    <source>
        <dbReference type="Proteomes" id="UP001174997"/>
    </source>
</evidence>
<feature type="region of interest" description="Disordered" evidence="1">
    <location>
        <begin position="1"/>
        <end position="51"/>
    </location>
</feature>
<name>A0AA40DAM6_9PEZI</name>
<dbReference type="AlphaFoldDB" id="A0AA40DAM6"/>
<evidence type="ECO:0000256" key="1">
    <source>
        <dbReference type="SAM" id="MobiDB-lite"/>
    </source>
</evidence>
<organism evidence="2 3">
    <name type="scientific">Cercophora samala</name>
    <dbReference type="NCBI Taxonomy" id="330535"/>
    <lineage>
        <taxon>Eukaryota</taxon>
        <taxon>Fungi</taxon>
        <taxon>Dikarya</taxon>
        <taxon>Ascomycota</taxon>
        <taxon>Pezizomycotina</taxon>
        <taxon>Sordariomycetes</taxon>
        <taxon>Sordariomycetidae</taxon>
        <taxon>Sordariales</taxon>
        <taxon>Lasiosphaeriaceae</taxon>
        <taxon>Cercophora</taxon>
    </lineage>
</organism>
<dbReference type="Proteomes" id="UP001174997">
    <property type="component" value="Unassembled WGS sequence"/>
</dbReference>
<protein>
    <submittedName>
        <fullName evidence="2">Uncharacterized protein</fullName>
    </submittedName>
</protein>
<comment type="caution">
    <text evidence="2">The sequence shown here is derived from an EMBL/GenBank/DDBJ whole genome shotgun (WGS) entry which is preliminary data.</text>
</comment>
<gene>
    <name evidence="2" type="ORF">QBC41DRAFT_365732</name>
</gene>
<dbReference type="EMBL" id="JAULSY010000062">
    <property type="protein sequence ID" value="KAK0668037.1"/>
    <property type="molecule type" value="Genomic_DNA"/>
</dbReference>
<accession>A0AA40DAM6</accession>
<reference evidence="2" key="1">
    <citation type="submission" date="2023-06" db="EMBL/GenBank/DDBJ databases">
        <title>Genome-scale phylogeny and comparative genomics of the fungal order Sordariales.</title>
        <authorList>
            <consortium name="Lawrence Berkeley National Laboratory"/>
            <person name="Hensen N."/>
            <person name="Bonometti L."/>
            <person name="Westerberg I."/>
            <person name="Brannstrom I.O."/>
            <person name="Guillou S."/>
            <person name="Cros-Aarteil S."/>
            <person name="Calhoun S."/>
            <person name="Haridas S."/>
            <person name="Kuo A."/>
            <person name="Mondo S."/>
            <person name="Pangilinan J."/>
            <person name="Riley R."/>
            <person name="Labutti K."/>
            <person name="Andreopoulos B."/>
            <person name="Lipzen A."/>
            <person name="Chen C."/>
            <person name="Yanf M."/>
            <person name="Daum C."/>
            <person name="Ng V."/>
            <person name="Clum A."/>
            <person name="Steindorff A."/>
            <person name="Ohm R."/>
            <person name="Martin F."/>
            <person name="Silar P."/>
            <person name="Natvig D."/>
            <person name="Lalanne C."/>
            <person name="Gautier V."/>
            <person name="Ament-Velasquez S.L."/>
            <person name="Kruys A."/>
            <person name="Hutchinson M.I."/>
            <person name="Powell A.J."/>
            <person name="Barry K."/>
            <person name="Miller A.N."/>
            <person name="Grigoriev I.V."/>
            <person name="Debuchy R."/>
            <person name="Gladieux P."/>
            <person name="Thoren M.H."/>
            <person name="Johannesson H."/>
        </authorList>
    </citation>
    <scope>NUCLEOTIDE SEQUENCE</scope>
    <source>
        <strain evidence="2">CBS 307.81</strain>
    </source>
</reference>